<evidence type="ECO:0000256" key="3">
    <source>
        <dbReference type="SAM" id="SignalP"/>
    </source>
</evidence>
<comment type="subcellular location">
    <subcellularLocation>
        <location evidence="1">Secreted</location>
    </subcellularLocation>
</comment>
<proteinExistence type="predicted"/>
<comment type="caution">
    <text evidence="5">The sequence shown here is derived from an EMBL/GenBank/DDBJ whole genome shotgun (WGS) entry which is preliminary data.</text>
</comment>
<keyword evidence="3" id="KW-0732">Signal</keyword>
<dbReference type="Pfam" id="PF15430">
    <property type="entry name" value="SVWC"/>
    <property type="match status" value="1"/>
</dbReference>
<dbReference type="GO" id="GO:0005576">
    <property type="term" value="C:extracellular region"/>
    <property type="evidence" value="ECO:0007669"/>
    <property type="project" value="UniProtKB-SubCell"/>
</dbReference>
<feature type="signal peptide" evidence="3">
    <location>
        <begin position="1"/>
        <end position="21"/>
    </location>
</feature>
<keyword evidence="6" id="KW-1185">Reference proteome</keyword>
<evidence type="ECO:0000256" key="1">
    <source>
        <dbReference type="ARBA" id="ARBA00004613"/>
    </source>
</evidence>
<sequence>MINFLYTSLWLHVTCFPLVFCATSIEDAPVYRAKDRARGYACESAYDAIGLMKEGEVKKNYEEALCGEARCSDGVIEYFGCDITEVGPRCVVADKDFSKPYPDCCGQVTCF</sequence>
<accession>A0AAW1IA50</accession>
<dbReference type="Proteomes" id="UP001458880">
    <property type="component" value="Unassembled WGS sequence"/>
</dbReference>
<organism evidence="5 6">
    <name type="scientific">Popillia japonica</name>
    <name type="common">Japanese beetle</name>
    <dbReference type="NCBI Taxonomy" id="7064"/>
    <lineage>
        <taxon>Eukaryota</taxon>
        <taxon>Metazoa</taxon>
        <taxon>Ecdysozoa</taxon>
        <taxon>Arthropoda</taxon>
        <taxon>Hexapoda</taxon>
        <taxon>Insecta</taxon>
        <taxon>Pterygota</taxon>
        <taxon>Neoptera</taxon>
        <taxon>Endopterygota</taxon>
        <taxon>Coleoptera</taxon>
        <taxon>Polyphaga</taxon>
        <taxon>Scarabaeiformia</taxon>
        <taxon>Scarabaeidae</taxon>
        <taxon>Rutelinae</taxon>
        <taxon>Popillia</taxon>
    </lineage>
</organism>
<evidence type="ECO:0000313" key="6">
    <source>
        <dbReference type="Proteomes" id="UP001458880"/>
    </source>
</evidence>
<dbReference type="InterPro" id="IPR029277">
    <property type="entry name" value="SVWC_dom"/>
</dbReference>
<dbReference type="SMART" id="SM01318">
    <property type="entry name" value="SVWC"/>
    <property type="match status" value="1"/>
</dbReference>
<protein>
    <submittedName>
        <fullName evidence="5">Single domain von Willebrand factor type C</fullName>
    </submittedName>
</protein>
<evidence type="ECO:0000256" key="2">
    <source>
        <dbReference type="ARBA" id="ARBA00022525"/>
    </source>
</evidence>
<dbReference type="AlphaFoldDB" id="A0AAW1IA50"/>
<gene>
    <name evidence="5" type="ORF">QE152_g37497</name>
</gene>
<name>A0AAW1IA50_POPJA</name>
<feature type="domain" description="Single" evidence="4">
    <location>
        <begin position="42"/>
        <end position="110"/>
    </location>
</feature>
<dbReference type="EMBL" id="JASPKY010000732">
    <property type="protein sequence ID" value="KAK9686061.1"/>
    <property type="molecule type" value="Genomic_DNA"/>
</dbReference>
<feature type="chain" id="PRO_5043542109" evidence="3">
    <location>
        <begin position="22"/>
        <end position="111"/>
    </location>
</feature>
<keyword evidence="2" id="KW-0964">Secreted</keyword>
<reference evidence="5 6" key="1">
    <citation type="journal article" date="2024" name="BMC Genomics">
        <title>De novo assembly and annotation of Popillia japonica's genome with initial clues to its potential as an invasive pest.</title>
        <authorList>
            <person name="Cucini C."/>
            <person name="Boschi S."/>
            <person name="Funari R."/>
            <person name="Cardaioli E."/>
            <person name="Iannotti N."/>
            <person name="Marturano G."/>
            <person name="Paoli F."/>
            <person name="Bruttini M."/>
            <person name="Carapelli A."/>
            <person name="Frati F."/>
            <person name="Nardi F."/>
        </authorList>
    </citation>
    <scope>NUCLEOTIDE SEQUENCE [LARGE SCALE GENOMIC DNA]</scope>
    <source>
        <strain evidence="5">DMR45628</strain>
    </source>
</reference>
<evidence type="ECO:0000259" key="4">
    <source>
        <dbReference type="SMART" id="SM01318"/>
    </source>
</evidence>
<evidence type="ECO:0000313" key="5">
    <source>
        <dbReference type="EMBL" id="KAK9686061.1"/>
    </source>
</evidence>